<evidence type="ECO:0000313" key="3">
    <source>
        <dbReference type="EMBL" id="CAH2037562.1"/>
    </source>
</evidence>
<dbReference type="EMBL" id="OW152822">
    <property type="protein sequence ID" value="CAH2037562.1"/>
    <property type="molecule type" value="Genomic_DNA"/>
</dbReference>
<dbReference type="Pfam" id="PF00010">
    <property type="entry name" value="HLH"/>
    <property type="match status" value="1"/>
</dbReference>
<organism evidence="3 4">
    <name type="scientific">Iphiclides podalirius</name>
    <name type="common">scarce swallowtail</name>
    <dbReference type="NCBI Taxonomy" id="110791"/>
    <lineage>
        <taxon>Eukaryota</taxon>
        <taxon>Metazoa</taxon>
        <taxon>Ecdysozoa</taxon>
        <taxon>Arthropoda</taxon>
        <taxon>Hexapoda</taxon>
        <taxon>Insecta</taxon>
        <taxon>Pterygota</taxon>
        <taxon>Neoptera</taxon>
        <taxon>Endopterygota</taxon>
        <taxon>Lepidoptera</taxon>
        <taxon>Glossata</taxon>
        <taxon>Ditrysia</taxon>
        <taxon>Papilionoidea</taxon>
        <taxon>Papilionidae</taxon>
        <taxon>Papilioninae</taxon>
        <taxon>Iphiclides</taxon>
    </lineage>
</organism>
<dbReference type="InterPro" id="IPR036638">
    <property type="entry name" value="HLH_DNA-bd_sf"/>
</dbReference>
<protein>
    <recommendedName>
        <fullName evidence="2">BHLH domain-containing protein</fullName>
    </recommendedName>
</protein>
<evidence type="ECO:0000256" key="1">
    <source>
        <dbReference type="SAM" id="MobiDB-lite"/>
    </source>
</evidence>
<proteinExistence type="predicted"/>
<evidence type="ECO:0000313" key="4">
    <source>
        <dbReference type="Proteomes" id="UP000837857"/>
    </source>
</evidence>
<dbReference type="InterPro" id="IPR011598">
    <property type="entry name" value="bHLH_dom"/>
</dbReference>
<evidence type="ECO:0000259" key="2">
    <source>
        <dbReference type="PROSITE" id="PS50888"/>
    </source>
</evidence>
<gene>
    <name evidence="3" type="ORF">IPOD504_LOCUS1217</name>
</gene>
<keyword evidence="4" id="KW-1185">Reference proteome</keyword>
<reference evidence="3" key="1">
    <citation type="submission" date="2022-03" db="EMBL/GenBank/DDBJ databases">
        <authorList>
            <person name="Martin H S."/>
        </authorList>
    </citation>
    <scope>NUCLEOTIDE SEQUENCE</scope>
</reference>
<dbReference type="PANTHER" id="PTHR19290:SF167">
    <property type="entry name" value="PROTEIN DIMMED"/>
    <property type="match status" value="1"/>
</dbReference>
<dbReference type="SMART" id="SM00353">
    <property type="entry name" value="HLH"/>
    <property type="match status" value="1"/>
</dbReference>
<dbReference type="Proteomes" id="UP000837857">
    <property type="component" value="Chromosome 10"/>
</dbReference>
<name>A0ABN8HSS1_9NEOP</name>
<dbReference type="PANTHER" id="PTHR19290">
    <property type="entry name" value="BASIC HELIX-LOOP-HELIX PROTEIN NEUROGENIN-RELATED"/>
    <property type="match status" value="1"/>
</dbReference>
<dbReference type="InterPro" id="IPR050359">
    <property type="entry name" value="bHLH_transcription_factors"/>
</dbReference>
<sequence length="325" mass="37107">MSLDRRRCRHRNPPGRLDVEAWSCLGWAGRLPLRGTGEVDAAECRAKRRPLHYQSKRQRACMRRAQRLRHVEIIRSRLTRSLSLSLHHPADHDDTVNCLFVCPCVRHATTEPKDSRMLQWPSEESGESEAVSPSHMTLYYDETFECFETKSGVGDMKAETSGDFYDSGSGSDEMAMRRVKRPQRAAAGAASVAQPAHATGPGRRRRCGASARERNLRRLESNERERMRMHSLNRAFEELRRVIPHVQKDNRSLSKIETLTLAKNYVKALTNAICIIGGEGNYYQFTNADENLEPPFTLSSFLEQNNNVPNDREREALPTITRRCL</sequence>
<feature type="domain" description="BHLH" evidence="2">
    <location>
        <begin position="216"/>
        <end position="269"/>
    </location>
</feature>
<dbReference type="Gene3D" id="4.10.280.10">
    <property type="entry name" value="Helix-loop-helix DNA-binding domain"/>
    <property type="match status" value="1"/>
</dbReference>
<dbReference type="PROSITE" id="PS50888">
    <property type="entry name" value="BHLH"/>
    <property type="match status" value="1"/>
</dbReference>
<feature type="non-terminal residue" evidence="3">
    <location>
        <position position="325"/>
    </location>
</feature>
<feature type="compositionally biased region" description="Low complexity" evidence="1">
    <location>
        <begin position="185"/>
        <end position="198"/>
    </location>
</feature>
<accession>A0ABN8HSS1</accession>
<dbReference type="SUPFAM" id="SSF47459">
    <property type="entry name" value="HLH, helix-loop-helix DNA-binding domain"/>
    <property type="match status" value="1"/>
</dbReference>
<feature type="region of interest" description="Disordered" evidence="1">
    <location>
        <begin position="185"/>
        <end position="206"/>
    </location>
</feature>